<dbReference type="EMBL" id="MVOG01000004">
    <property type="protein sequence ID" value="PAU70083.1"/>
    <property type="molecule type" value="Genomic_DNA"/>
</dbReference>
<accession>A0A2A2EM09</accession>
<comment type="caution">
    <text evidence="2">The sequence shown here is derived from an EMBL/GenBank/DDBJ whole genome shotgun (WGS) entry which is preliminary data.</text>
</comment>
<evidence type="ECO:0000313" key="2">
    <source>
        <dbReference type="EMBL" id="PAU70083.1"/>
    </source>
</evidence>
<feature type="transmembrane region" description="Helical" evidence="1">
    <location>
        <begin position="196"/>
        <end position="215"/>
    </location>
</feature>
<evidence type="ECO:0000256" key="1">
    <source>
        <dbReference type="SAM" id="Phobius"/>
    </source>
</evidence>
<protein>
    <submittedName>
        <fullName evidence="2">Uncharacterized protein</fullName>
    </submittedName>
</protein>
<keyword evidence="1" id="KW-0812">Transmembrane</keyword>
<keyword evidence="1" id="KW-0472">Membrane</keyword>
<dbReference type="Proteomes" id="UP000217986">
    <property type="component" value="Unassembled WGS sequence"/>
</dbReference>
<proteinExistence type="predicted"/>
<evidence type="ECO:0000313" key="3">
    <source>
        <dbReference type="Proteomes" id="UP000217986"/>
    </source>
</evidence>
<dbReference type="AlphaFoldDB" id="A0A2A2EM09"/>
<keyword evidence="1" id="KW-1133">Transmembrane helix</keyword>
<feature type="transmembrane region" description="Helical" evidence="1">
    <location>
        <begin position="164"/>
        <end position="184"/>
    </location>
</feature>
<keyword evidence="3" id="KW-1185">Reference proteome</keyword>
<feature type="transmembrane region" description="Helical" evidence="1">
    <location>
        <begin position="136"/>
        <end position="157"/>
    </location>
</feature>
<gene>
    <name evidence="2" type="ORF">B1400_0277</name>
</gene>
<organism evidence="2 3">
    <name type="scientific">Bifidobacterium italicum</name>
    <dbReference type="NCBI Taxonomy" id="1960968"/>
    <lineage>
        <taxon>Bacteria</taxon>
        <taxon>Bacillati</taxon>
        <taxon>Actinomycetota</taxon>
        <taxon>Actinomycetes</taxon>
        <taxon>Bifidobacteriales</taxon>
        <taxon>Bifidobacteriaceae</taxon>
        <taxon>Bifidobacterium</taxon>
    </lineage>
</organism>
<sequence>MSGMKPSITAQHVFPYSMSKMFEAIRQTLEFNASYDLVEERSDQALFLFCIPQCEDTLYAYVVSLGDSRTRVDICVPPSVHDSIHVCDILYKNILEQAVAISSFNKQDNLFYRLNYLFRRAMRGFGIKDARPINNIVYYALIANGIVLVLGIALIFDRESDEKLSVLLFLIALMWCVSIAAFVATGPSAKQSGRRYAILSIVFSFIVTIILIELIKYAKSEYLF</sequence>
<name>A0A2A2EM09_9BIFI</name>
<reference evidence="2 3" key="1">
    <citation type="journal article" date="2017" name="ISME J.">
        <title>Unveiling bifidobacterial biogeography across the mammalian branch of the tree of life.</title>
        <authorList>
            <person name="Milani C."/>
            <person name="Mangifesta M."/>
            <person name="Mancabelli L."/>
            <person name="Lugli G.A."/>
            <person name="James K."/>
            <person name="Duranti S."/>
            <person name="Turroni F."/>
            <person name="Ferrario C."/>
            <person name="Ossiprandi M.C."/>
            <person name="van Sinderen D."/>
            <person name="Ventura M."/>
        </authorList>
    </citation>
    <scope>NUCLEOTIDE SEQUENCE [LARGE SCALE GENOMIC DNA]</scope>
    <source>
        <strain evidence="2 3">70</strain>
    </source>
</reference>